<dbReference type="SUPFAM" id="SSF52402">
    <property type="entry name" value="Adenine nucleotide alpha hydrolases-like"/>
    <property type="match status" value="1"/>
</dbReference>
<protein>
    <recommendedName>
        <fullName evidence="3">asparagine synthase (glutamine-hydrolyzing)</fullName>
        <ecNumber evidence="3">6.3.5.4</ecNumber>
    </recommendedName>
</protein>
<evidence type="ECO:0000256" key="1">
    <source>
        <dbReference type="ARBA" id="ARBA00005187"/>
    </source>
</evidence>
<accession>A0ABM8HUW9</accession>
<evidence type="ECO:0000256" key="3">
    <source>
        <dbReference type="ARBA" id="ARBA00012737"/>
    </source>
</evidence>
<evidence type="ECO:0000259" key="8">
    <source>
        <dbReference type="PROSITE" id="PS51278"/>
    </source>
</evidence>
<keyword evidence="5" id="KW-0067">ATP-binding</keyword>
<organism evidence="9 10">
    <name type="scientific">Desulfuromonas versatilis</name>
    <dbReference type="NCBI Taxonomy" id="2802975"/>
    <lineage>
        <taxon>Bacteria</taxon>
        <taxon>Pseudomonadati</taxon>
        <taxon>Thermodesulfobacteriota</taxon>
        <taxon>Desulfuromonadia</taxon>
        <taxon>Desulfuromonadales</taxon>
        <taxon>Desulfuromonadaceae</taxon>
        <taxon>Desulfuromonas</taxon>
    </lineage>
</organism>
<comment type="catalytic activity">
    <reaction evidence="7">
        <text>L-aspartate + L-glutamine + ATP + H2O = L-asparagine + L-glutamate + AMP + diphosphate + H(+)</text>
        <dbReference type="Rhea" id="RHEA:12228"/>
        <dbReference type="ChEBI" id="CHEBI:15377"/>
        <dbReference type="ChEBI" id="CHEBI:15378"/>
        <dbReference type="ChEBI" id="CHEBI:29985"/>
        <dbReference type="ChEBI" id="CHEBI:29991"/>
        <dbReference type="ChEBI" id="CHEBI:30616"/>
        <dbReference type="ChEBI" id="CHEBI:33019"/>
        <dbReference type="ChEBI" id="CHEBI:58048"/>
        <dbReference type="ChEBI" id="CHEBI:58359"/>
        <dbReference type="ChEBI" id="CHEBI:456215"/>
        <dbReference type="EC" id="6.3.5.4"/>
    </reaction>
</comment>
<dbReference type="NCBIfam" id="TIGR01536">
    <property type="entry name" value="asn_synth_AEB"/>
    <property type="match status" value="1"/>
</dbReference>
<dbReference type="SUPFAM" id="SSF56235">
    <property type="entry name" value="N-terminal nucleophile aminohydrolases (Ntn hydrolases)"/>
    <property type="match status" value="1"/>
</dbReference>
<dbReference type="Gene3D" id="3.40.50.620">
    <property type="entry name" value="HUPs"/>
    <property type="match status" value="1"/>
</dbReference>
<evidence type="ECO:0000256" key="7">
    <source>
        <dbReference type="ARBA" id="ARBA00048741"/>
    </source>
</evidence>
<dbReference type="InterPro" id="IPR001962">
    <property type="entry name" value="Asn_synthase"/>
</dbReference>
<evidence type="ECO:0000313" key="9">
    <source>
        <dbReference type="EMBL" id="BCR05794.1"/>
    </source>
</evidence>
<dbReference type="PANTHER" id="PTHR43284:SF1">
    <property type="entry name" value="ASPARAGINE SYNTHETASE"/>
    <property type="match status" value="1"/>
</dbReference>
<evidence type="ECO:0000256" key="5">
    <source>
        <dbReference type="ARBA" id="ARBA00022840"/>
    </source>
</evidence>
<keyword evidence="4" id="KW-0547">Nucleotide-binding</keyword>
<feature type="domain" description="Glutamine amidotransferase type-2" evidence="8">
    <location>
        <begin position="1"/>
        <end position="203"/>
    </location>
</feature>
<evidence type="ECO:0000256" key="6">
    <source>
        <dbReference type="ARBA" id="ARBA00022962"/>
    </source>
</evidence>
<dbReference type="CDD" id="cd00712">
    <property type="entry name" value="AsnB"/>
    <property type="match status" value="1"/>
</dbReference>
<dbReference type="EMBL" id="AP024355">
    <property type="protein sequence ID" value="BCR05794.1"/>
    <property type="molecule type" value="Genomic_DNA"/>
</dbReference>
<keyword evidence="10" id="KW-1185">Reference proteome</keyword>
<dbReference type="PANTHER" id="PTHR43284">
    <property type="entry name" value="ASPARAGINE SYNTHETASE (GLUTAMINE-HYDROLYZING)"/>
    <property type="match status" value="1"/>
</dbReference>
<dbReference type="InterPro" id="IPR033738">
    <property type="entry name" value="AsnB_N"/>
</dbReference>
<dbReference type="InterPro" id="IPR029055">
    <property type="entry name" value="Ntn_hydrolases_N"/>
</dbReference>
<comment type="similarity">
    <text evidence="2">Belongs to the asparagine synthetase family.</text>
</comment>
<dbReference type="Proteomes" id="UP001319827">
    <property type="component" value="Chromosome"/>
</dbReference>
<dbReference type="CDD" id="cd01991">
    <property type="entry name" value="Asn_synthase_B_C"/>
    <property type="match status" value="1"/>
</dbReference>
<keyword evidence="6" id="KW-0315">Glutamine amidotransferase</keyword>
<comment type="pathway">
    <text evidence="1">Amino-acid biosynthesis; L-asparagine biosynthesis; L-asparagine from L-aspartate (L-Gln route): step 1/1.</text>
</comment>
<evidence type="ECO:0000313" key="10">
    <source>
        <dbReference type="Proteomes" id="UP001319827"/>
    </source>
</evidence>
<gene>
    <name evidence="9" type="ORF">DESUT3_28630</name>
</gene>
<dbReference type="Pfam" id="PF13522">
    <property type="entry name" value="GATase_6"/>
    <property type="match status" value="1"/>
</dbReference>
<proteinExistence type="inferred from homology"/>
<name>A0ABM8HUW9_9BACT</name>
<dbReference type="InterPro" id="IPR017932">
    <property type="entry name" value="GATase_2_dom"/>
</dbReference>
<dbReference type="PIRSF" id="PIRSF001589">
    <property type="entry name" value="Asn_synthetase_glu-h"/>
    <property type="match status" value="1"/>
</dbReference>
<dbReference type="InterPro" id="IPR051786">
    <property type="entry name" value="ASN_synthetase/amidase"/>
</dbReference>
<reference evidence="9 10" key="1">
    <citation type="journal article" date="2016" name="C (Basel)">
        <title>Selective Growth of and Electricity Production by Marine Exoelectrogenic Bacteria in Self-Aggregated Hydrogel of Microbially Reduced Graphene Oxide.</title>
        <authorList>
            <person name="Yoshida N."/>
            <person name="Goto Y."/>
            <person name="Miyata Y."/>
        </authorList>
    </citation>
    <scope>NUCLEOTIDE SEQUENCE [LARGE SCALE GENOMIC DNA]</scope>
    <source>
        <strain evidence="9 10">NIT-T3</strain>
    </source>
</reference>
<dbReference type="InterPro" id="IPR014729">
    <property type="entry name" value="Rossmann-like_a/b/a_fold"/>
</dbReference>
<dbReference type="EC" id="6.3.5.4" evidence="3"/>
<evidence type="ECO:0000256" key="4">
    <source>
        <dbReference type="ARBA" id="ARBA00022741"/>
    </source>
</evidence>
<evidence type="ECO:0000256" key="2">
    <source>
        <dbReference type="ARBA" id="ARBA00005752"/>
    </source>
</evidence>
<dbReference type="PROSITE" id="PS51278">
    <property type="entry name" value="GATASE_TYPE_2"/>
    <property type="match status" value="1"/>
</dbReference>
<reference evidence="9 10" key="2">
    <citation type="journal article" date="2021" name="Int. J. Syst. Evol. Microbiol.">
        <title>Isolation and Polyphasic Characterization of Desulfuromonas versatilis sp. Nov., an Electrogenic Bacteria Capable of Versatile Metabolism Isolated from a Graphene Oxide-Reducing Enrichment Culture.</title>
        <authorList>
            <person name="Xie L."/>
            <person name="Yoshida N."/>
            <person name="Ishii S."/>
            <person name="Meng L."/>
        </authorList>
    </citation>
    <scope>NUCLEOTIDE SEQUENCE [LARGE SCALE GENOMIC DNA]</scope>
    <source>
        <strain evidence="9 10">NIT-T3</strain>
    </source>
</reference>
<dbReference type="Pfam" id="PF00733">
    <property type="entry name" value="Asn_synthase"/>
    <property type="match status" value="1"/>
</dbReference>
<sequence>MGPVVQGLTDKLLHRGPDDGGHWVDPDQGVALGHRRLAIIDLSQEGHQPMVSRCGRYVLVFNGEIYNFQGLRQRLEATSWDGGWRGASDTEVLLEAIAFWGVEETLKQSIGMFAFALWDRQRRLLYLGRDRLGEKPLYYGWGKGAFFFGSELKALGAHPGWRGDISPGALALFVRFNYVPAPYSIYEGVFKLSPGAFACVSLEWLRDNGGGQPTPLPEKSYWSARTAALAGVGSPFAGTAKEATAALDSLLRDAVRQQMVADVPLGAFLSGGIDSSTIVALMQAQSSLPVRTFTIGVDREDYNEARHARAVAQHLGTQHTELYVTPEDALAVIPDLPELYDEPFADPSQVPTFLVSKLTRRHVTVSLSGDGGDELFGGYNRYFLATSIWKRCGWLPPKLRQCLASGLTSLPASFVDRGPGWLSAQAGKFGRAGRLSDKLNKLAAILPASSPEELYLNLSSNWGGDLPLVDPAQGRLSIFSEPGWGEGFSSFPEKMMYLDMLSYLPDDILVKVDRAAMSVSLETRVPLLDHRVCEFAWKIPLHMKIRNGQGKWLLRQVLYRYVPAELVERPKRGFDIPIDAWIRGPLREWAEALLDERRLRDGGLFEPAPIRRRWAEHLTGKSNWQASLWNVLMFQSWLEARP</sequence>
<dbReference type="Gene3D" id="3.60.20.10">
    <property type="entry name" value="Glutamine Phosphoribosylpyrophosphate, subunit 1, domain 1"/>
    <property type="match status" value="1"/>
</dbReference>
<dbReference type="InterPro" id="IPR006426">
    <property type="entry name" value="Asn_synth_AEB"/>
</dbReference>